<evidence type="ECO:0000313" key="2">
    <source>
        <dbReference type="EMBL" id="AFD28155.1"/>
    </source>
</evidence>
<protein>
    <submittedName>
        <fullName evidence="2">Uncharacterized protein</fullName>
    </submittedName>
</protein>
<dbReference type="EMBL" id="CP002196">
    <property type="protein sequence ID" value="AFD28155.1"/>
    <property type="molecule type" value="Genomic_DNA"/>
</dbReference>
<dbReference type="HOGENOM" id="CLU_1123112_0_0_0"/>
<dbReference type="Proteomes" id="UP000007575">
    <property type="component" value="Plasmid P5"/>
</dbReference>
<gene>
    <name evidence="2" type="ordered locus">DGo_PE0011</name>
</gene>
<evidence type="ECO:0000313" key="3">
    <source>
        <dbReference type="Proteomes" id="UP000007575"/>
    </source>
</evidence>
<reference evidence="2 3" key="1">
    <citation type="journal article" date="2012" name="PLoS ONE">
        <title>Genome sequence and transcriptome analysis of the radioresistant bacterium Deinococcus gobiensis: insights into the extreme environmental adaptations.</title>
        <authorList>
            <person name="Yuan M."/>
            <person name="Chen M."/>
            <person name="Zhang W."/>
            <person name="Lu W."/>
            <person name="Wang J."/>
            <person name="Yang M."/>
            <person name="Zhao P."/>
            <person name="Tang R."/>
            <person name="Li X."/>
            <person name="Hao Y."/>
            <person name="Zhou Z."/>
            <person name="Zhan Y."/>
            <person name="Yu H."/>
            <person name="Teng C."/>
            <person name="Yan Y."/>
            <person name="Ping S."/>
            <person name="Wang Y."/>
            <person name="Lin M."/>
        </authorList>
    </citation>
    <scope>NUCLEOTIDE SEQUENCE [LARGE SCALE GENOMIC DNA]</scope>
    <source>
        <strain evidence="3">DSM 21396 / JCM 16679 / CGMCC 1.7299 / I-0</strain>
        <plasmid evidence="2">P5</plasmid>
    </source>
</reference>
<accession>H8H3Q8</accession>
<dbReference type="KEGG" id="dgo:DGo_PE0011"/>
<evidence type="ECO:0000256" key="1">
    <source>
        <dbReference type="SAM" id="MobiDB-lite"/>
    </source>
</evidence>
<name>H8H3Q8_DEIGI</name>
<geneLocation type="plasmid" evidence="2 3">
    <name>P5</name>
</geneLocation>
<dbReference type="AntiFam" id="ANF00057">
    <property type="entry name" value="Translation of E. coli type CRISPR repeat"/>
</dbReference>
<sequence>MDRTLAACRELRPGVPHRRGDGPWQRTGLHWMHPRSPQAWGWTAVAPLSSRAPHAFPTGVGMDRQAHERGTRPTRVPHRRGDGPCLTCATSSWGRRSPQAWGWTGYWAPADQDALAFPTGVGMDRRPRRWGAVRWRVPHRRGDGPWPGSSASRATPRSPQAWGWTVAGILGISSYTAFPTGVGMDRLPRGRVPLGCGVPHRRGDGPSPRSFCPARLTRSPQAWGWTGTQPSRARLDRAFPTGVGMDP</sequence>
<feature type="region of interest" description="Disordered" evidence="1">
    <location>
        <begin position="139"/>
        <end position="159"/>
    </location>
</feature>
<dbReference type="AlphaFoldDB" id="H8H3Q8"/>
<keyword evidence="2" id="KW-0614">Plasmid</keyword>
<proteinExistence type="predicted"/>
<keyword evidence="3" id="KW-1185">Reference proteome</keyword>
<feature type="region of interest" description="Disordered" evidence="1">
    <location>
        <begin position="56"/>
        <end position="83"/>
    </location>
</feature>
<feature type="compositionally biased region" description="Polar residues" evidence="1">
    <location>
        <begin position="149"/>
        <end position="158"/>
    </location>
</feature>
<organism evidence="2 3">
    <name type="scientific">Deinococcus gobiensis (strain DSM 21396 / JCM 16679 / CGMCC 1.7299 / I-0)</name>
    <dbReference type="NCBI Taxonomy" id="745776"/>
    <lineage>
        <taxon>Bacteria</taxon>
        <taxon>Thermotogati</taxon>
        <taxon>Deinococcota</taxon>
        <taxon>Deinococci</taxon>
        <taxon>Deinococcales</taxon>
        <taxon>Deinococcaceae</taxon>
        <taxon>Deinococcus</taxon>
    </lineage>
</organism>